<evidence type="ECO:0000256" key="1">
    <source>
        <dbReference type="SAM" id="MobiDB-lite"/>
    </source>
</evidence>
<accession>A0AAW1SFM0</accession>
<comment type="caution">
    <text evidence="3">The sequence shown here is derived from an EMBL/GenBank/DDBJ whole genome shotgun (WGS) entry which is preliminary data.</text>
</comment>
<evidence type="ECO:0000313" key="4">
    <source>
        <dbReference type="Proteomes" id="UP001438707"/>
    </source>
</evidence>
<organism evidence="3 4">
    <name type="scientific">Apatococcus lobatus</name>
    <dbReference type="NCBI Taxonomy" id="904363"/>
    <lineage>
        <taxon>Eukaryota</taxon>
        <taxon>Viridiplantae</taxon>
        <taxon>Chlorophyta</taxon>
        <taxon>core chlorophytes</taxon>
        <taxon>Trebouxiophyceae</taxon>
        <taxon>Chlorellales</taxon>
        <taxon>Chlorellaceae</taxon>
        <taxon>Apatococcus</taxon>
    </lineage>
</organism>
<protein>
    <submittedName>
        <fullName evidence="3">Uncharacterized protein</fullName>
    </submittedName>
</protein>
<dbReference type="Proteomes" id="UP001438707">
    <property type="component" value="Unassembled WGS sequence"/>
</dbReference>
<gene>
    <name evidence="3" type="ORF">WJX74_004895</name>
</gene>
<feature type="compositionally biased region" description="Basic and acidic residues" evidence="1">
    <location>
        <begin position="130"/>
        <end position="140"/>
    </location>
</feature>
<evidence type="ECO:0000256" key="2">
    <source>
        <dbReference type="SAM" id="Phobius"/>
    </source>
</evidence>
<sequence>MFPVSKRLASQQSHLAKQGQALASRGYASEPSAAQDPNYIAYGAAGVAAVGLIWYFTSSGSGKKAEHKAEGAAAKAGEAFQADGKVGKQFNADGAAGGAAQAVGGPFDKDGAVGKQFTKEGAVGGSVQEGAEKVEHKAKK</sequence>
<feature type="region of interest" description="Disordered" evidence="1">
    <location>
        <begin position="120"/>
        <end position="140"/>
    </location>
</feature>
<feature type="transmembrane region" description="Helical" evidence="2">
    <location>
        <begin position="39"/>
        <end position="57"/>
    </location>
</feature>
<reference evidence="3 4" key="1">
    <citation type="journal article" date="2024" name="Nat. Commun.">
        <title>Phylogenomics reveals the evolutionary origins of lichenization in chlorophyte algae.</title>
        <authorList>
            <person name="Puginier C."/>
            <person name="Libourel C."/>
            <person name="Otte J."/>
            <person name="Skaloud P."/>
            <person name="Haon M."/>
            <person name="Grisel S."/>
            <person name="Petersen M."/>
            <person name="Berrin J.G."/>
            <person name="Delaux P.M."/>
            <person name="Dal Grande F."/>
            <person name="Keller J."/>
        </authorList>
    </citation>
    <scope>NUCLEOTIDE SEQUENCE [LARGE SCALE GENOMIC DNA]</scope>
    <source>
        <strain evidence="3 4">SAG 2145</strain>
    </source>
</reference>
<dbReference type="EMBL" id="JALJOS010000001">
    <property type="protein sequence ID" value="KAK9844625.1"/>
    <property type="molecule type" value="Genomic_DNA"/>
</dbReference>
<name>A0AAW1SFM0_9CHLO</name>
<keyword evidence="4" id="KW-1185">Reference proteome</keyword>
<feature type="region of interest" description="Disordered" evidence="1">
    <location>
        <begin position="1"/>
        <end position="32"/>
    </location>
</feature>
<keyword evidence="2" id="KW-1133">Transmembrane helix</keyword>
<proteinExistence type="predicted"/>
<keyword evidence="2" id="KW-0472">Membrane</keyword>
<dbReference type="AlphaFoldDB" id="A0AAW1SFM0"/>
<evidence type="ECO:0000313" key="3">
    <source>
        <dbReference type="EMBL" id="KAK9844625.1"/>
    </source>
</evidence>
<keyword evidence="2" id="KW-0812">Transmembrane</keyword>